<evidence type="ECO:0000256" key="2">
    <source>
        <dbReference type="HAMAP-Rule" id="MF_00048"/>
    </source>
</evidence>
<dbReference type="PANTHER" id="PTHR34039">
    <property type="entry name" value="UPF0102 PROTEIN YRAN"/>
    <property type="match status" value="1"/>
</dbReference>
<dbReference type="GO" id="GO:0003676">
    <property type="term" value="F:nucleic acid binding"/>
    <property type="evidence" value="ECO:0007669"/>
    <property type="project" value="InterPro"/>
</dbReference>
<dbReference type="OrthoDB" id="9802516at2"/>
<dbReference type="NCBIfam" id="TIGR00252">
    <property type="entry name" value="YraN family protein"/>
    <property type="match status" value="1"/>
</dbReference>
<dbReference type="InterPro" id="IPR011335">
    <property type="entry name" value="Restrct_endonuc-II-like"/>
</dbReference>
<dbReference type="InterPro" id="IPR011856">
    <property type="entry name" value="tRNA_endonuc-like_dom_sf"/>
</dbReference>
<proteinExistence type="inferred from homology"/>
<dbReference type="InterPro" id="IPR003509">
    <property type="entry name" value="UPF0102_YraN-like"/>
</dbReference>
<name>A0A1T2XCF1_9BACL</name>
<dbReference type="SUPFAM" id="SSF52980">
    <property type="entry name" value="Restriction endonuclease-like"/>
    <property type="match status" value="1"/>
</dbReference>
<dbReference type="Proteomes" id="UP000190188">
    <property type="component" value="Unassembled WGS sequence"/>
</dbReference>
<gene>
    <name evidence="3" type="ORF">BVG16_14080</name>
</gene>
<evidence type="ECO:0000256" key="1">
    <source>
        <dbReference type="ARBA" id="ARBA00006738"/>
    </source>
</evidence>
<dbReference type="NCBIfam" id="NF009150">
    <property type="entry name" value="PRK12497.1-3"/>
    <property type="match status" value="1"/>
</dbReference>
<dbReference type="NCBIfam" id="NF009154">
    <property type="entry name" value="PRK12497.3-3"/>
    <property type="match status" value="1"/>
</dbReference>
<dbReference type="EMBL" id="MSZX01000005">
    <property type="protein sequence ID" value="OPA77571.1"/>
    <property type="molecule type" value="Genomic_DNA"/>
</dbReference>
<dbReference type="Gene3D" id="3.40.1350.10">
    <property type="match status" value="1"/>
</dbReference>
<comment type="caution">
    <text evidence="3">The sequence shown here is derived from an EMBL/GenBank/DDBJ whole genome shotgun (WGS) entry which is preliminary data.</text>
</comment>
<dbReference type="PANTHER" id="PTHR34039:SF1">
    <property type="entry name" value="UPF0102 PROTEIN YRAN"/>
    <property type="match status" value="1"/>
</dbReference>
<organism evidence="3 4">
    <name type="scientific">Paenibacillus selenitireducens</name>
    <dbReference type="NCBI Taxonomy" id="1324314"/>
    <lineage>
        <taxon>Bacteria</taxon>
        <taxon>Bacillati</taxon>
        <taxon>Bacillota</taxon>
        <taxon>Bacilli</taxon>
        <taxon>Bacillales</taxon>
        <taxon>Paenibacillaceae</taxon>
        <taxon>Paenibacillus</taxon>
    </lineage>
</organism>
<dbReference type="Pfam" id="PF02021">
    <property type="entry name" value="UPF0102"/>
    <property type="match status" value="1"/>
</dbReference>
<sequence>MVNRRAIGSEAEKQAEIYLLAKGYTIVARNWRCRSGEIDLIMRDKDVLVFVEVRSRTGTTRYGMAVESVNYRKQRQVRATAEVYLYQQGNAPTQVRFDVVTVLFQPDVSGKQMEISHWMNAF</sequence>
<comment type="similarity">
    <text evidence="1 2">Belongs to the UPF0102 family.</text>
</comment>
<dbReference type="HAMAP" id="MF_00048">
    <property type="entry name" value="UPF0102"/>
    <property type="match status" value="1"/>
</dbReference>
<keyword evidence="4" id="KW-1185">Reference proteome</keyword>
<accession>A0A1T2XCF1</accession>
<evidence type="ECO:0000313" key="3">
    <source>
        <dbReference type="EMBL" id="OPA77571.1"/>
    </source>
</evidence>
<evidence type="ECO:0000313" key="4">
    <source>
        <dbReference type="Proteomes" id="UP000190188"/>
    </source>
</evidence>
<dbReference type="RefSeq" id="WP_078499312.1">
    <property type="nucleotide sequence ID" value="NZ_MSZX01000005.1"/>
</dbReference>
<dbReference type="STRING" id="1324314.BVG16_14080"/>
<reference evidence="3 4" key="1">
    <citation type="submission" date="2017-01" db="EMBL/GenBank/DDBJ databases">
        <title>Genome analysis of Paenibacillus selenitrireducens ES3-24.</title>
        <authorList>
            <person name="Xu D."/>
            <person name="Yao R."/>
            <person name="Zheng S."/>
        </authorList>
    </citation>
    <scope>NUCLEOTIDE SEQUENCE [LARGE SCALE GENOMIC DNA]</scope>
    <source>
        <strain evidence="3 4">ES3-24</strain>
    </source>
</reference>
<dbReference type="CDD" id="cd20736">
    <property type="entry name" value="PoNe_Nuclease"/>
    <property type="match status" value="1"/>
</dbReference>
<protein>
    <recommendedName>
        <fullName evidence="2">UPF0102 protein BVG16_14080</fullName>
    </recommendedName>
</protein>
<dbReference type="AlphaFoldDB" id="A0A1T2XCF1"/>